<feature type="domain" description="Major facilitator superfamily (MFS) profile" evidence="28">
    <location>
        <begin position="221"/>
        <end position="654"/>
    </location>
</feature>
<organism evidence="29 30">
    <name type="scientific">Mizuhopecten yessoensis</name>
    <name type="common">Japanese scallop</name>
    <name type="synonym">Patinopecten yessoensis</name>
    <dbReference type="NCBI Taxonomy" id="6573"/>
    <lineage>
        <taxon>Eukaryota</taxon>
        <taxon>Metazoa</taxon>
        <taxon>Spiralia</taxon>
        <taxon>Lophotrochozoa</taxon>
        <taxon>Mollusca</taxon>
        <taxon>Bivalvia</taxon>
        <taxon>Autobranchia</taxon>
        <taxon>Pteriomorphia</taxon>
        <taxon>Pectinida</taxon>
        <taxon>Pectinoidea</taxon>
        <taxon>Pectinidae</taxon>
        <taxon>Mizuhopecten</taxon>
    </lineage>
</organism>
<dbReference type="GO" id="GO:0030672">
    <property type="term" value="C:synaptic vesicle membrane"/>
    <property type="evidence" value="ECO:0007669"/>
    <property type="project" value="UniProtKB-SubCell"/>
</dbReference>
<gene>
    <name evidence="29" type="ORF">KP79_PYT23643</name>
</gene>
<comment type="function">
    <text evidence="21">Receptor for CM101, a polysaccharide produced by group B Streptococcus with antipathoangiogenic properties.</text>
</comment>
<comment type="catalytic activity">
    <reaction evidence="17">
        <text>N-acetylneuraminate(in) + H(+)(in) = N-acetylneuraminate(out) + H(+)(out)</text>
        <dbReference type="Rhea" id="RHEA:28987"/>
        <dbReference type="ChEBI" id="CHEBI:15378"/>
        <dbReference type="ChEBI" id="CHEBI:35418"/>
    </reaction>
    <physiologicalReaction direction="right-to-left" evidence="17">
        <dbReference type="Rhea" id="RHEA:28989"/>
    </physiologicalReaction>
</comment>
<evidence type="ECO:0000256" key="23">
    <source>
        <dbReference type="ARBA" id="ARBA00080244"/>
    </source>
</evidence>
<feature type="transmembrane region" description="Helical" evidence="27">
    <location>
        <begin position="374"/>
        <end position="396"/>
    </location>
</feature>
<dbReference type="PROSITE" id="PS50850">
    <property type="entry name" value="MFS"/>
    <property type="match status" value="1"/>
</dbReference>
<keyword evidence="8" id="KW-0769">Symport</keyword>
<evidence type="ECO:0000313" key="30">
    <source>
        <dbReference type="Proteomes" id="UP000242188"/>
    </source>
</evidence>
<accession>A0A210PQY2</accession>
<dbReference type="PANTHER" id="PTHR11662:SF399">
    <property type="entry name" value="FI19708P1-RELATED"/>
    <property type="match status" value="1"/>
</dbReference>
<comment type="catalytic activity">
    <reaction evidence="19">
        <text>L-glutamate(out) = L-glutamate(in)</text>
        <dbReference type="Rhea" id="RHEA:66336"/>
        <dbReference type="ChEBI" id="CHEBI:29985"/>
    </reaction>
    <physiologicalReaction direction="left-to-right" evidence="19">
        <dbReference type="Rhea" id="RHEA:66337"/>
    </physiologicalReaction>
</comment>
<evidence type="ECO:0000256" key="8">
    <source>
        <dbReference type="ARBA" id="ARBA00022847"/>
    </source>
</evidence>
<dbReference type="InterPro" id="IPR020846">
    <property type="entry name" value="MFS_dom"/>
</dbReference>
<feature type="transmembrane region" description="Helical" evidence="27">
    <location>
        <begin position="501"/>
        <end position="522"/>
    </location>
</feature>
<evidence type="ECO:0000256" key="3">
    <source>
        <dbReference type="ARBA" id="ARBA00004638"/>
    </source>
</evidence>
<feature type="transmembrane region" description="Helical" evidence="27">
    <location>
        <begin position="218"/>
        <end position="244"/>
    </location>
</feature>
<dbReference type="FunFam" id="1.20.1250.20:FF:000003">
    <property type="entry name" value="Solute carrier family 17 member 3"/>
    <property type="match status" value="1"/>
</dbReference>
<evidence type="ECO:0000256" key="20">
    <source>
        <dbReference type="ARBA" id="ARBA00051612"/>
    </source>
</evidence>
<evidence type="ECO:0000259" key="28">
    <source>
        <dbReference type="PROSITE" id="PS50850"/>
    </source>
</evidence>
<evidence type="ECO:0000256" key="11">
    <source>
        <dbReference type="ARBA" id="ARBA00023136"/>
    </source>
</evidence>
<feature type="transmembrane region" description="Helical" evidence="27">
    <location>
        <begin position="312"/>
        <end position="332"/>
    </location>
</feature>
<evidence type="ECO:0000256" key="26">
    <source>
        <dbReference type="SAM" id="MobiDB-lite"/>
    </source>
</evidence>
<dbReference type="GO" id="GO:0005765">
    <property type="term" value="C:lysosomal membrane"/>
    <property type="evidence" value="ECO:0007669"/>
    <property type="project" value="UniProtKB-SubCell"/>
</dbReference>
<keyword evidence="5" id="KW-0813">Transport</keyword>
<evidence type="ECO:0000256" key="9">
    <source>
        <dbReference type="ARBA" id="ARBA00022989"/>
    </source>
</evidence>
<keyword evidence="13" id="KW-0458">Lysosome</keyword>
<keyword evidence="12" id="KW-0325">Glycoprotein</keyword>
<evidence type="ECO:0000256" key="14">
    <source>
        <dbReference type="ARBA" id="ARBA00023329"/>
    </source>
</evidence>
<dbReference type="CDD" id="cd17318">
    <property type="entry name" value="MFS_SLC17"/>
    <property type="match status" value="1"/>
</dbReference>
<evidence type="ECO:0000256" key="16">
    <source>
        <dbReference type="ARBA" id="ARBA00050554"/>
    </source>
</evidence>
<dbReference type="InterPro" id="IPR011701">
    <property type="entry name" value="MFS"/>
</dbReference>
<dbReference type="PANTHER" id="PTHR11662">
    <property type="entry name" value="SOLUTE CARRIER FAMILY 17"/>
    <property type="match status" value="1"/>
</dbReference>
<evidence type="ECO:0000256" key="27">
    <source>
        <dbReference type="SAM" id="Phobius"/>
    </source>
</evidence>
<dbReference type="Gene3D" id="1.20.1250.20">
    <property type="entry name" value="MFS general substrate transporter like domains"/>
    <property type="match status" value="2"/>
</dbReference>
<feature type="transmembrane region" description="Helical" evidence="27">
    <location>
        <begin position="543"/>
        <end position="562"/>
    </location>
</feature>
<dbReference type="EMBL" id="NEDP02005553">
    <property type="protein sequence ID" value="OWF38888.1"/>
    <property type="molecule type" value="Genomic_DNA"/>
</dbReference>
<protein>
    <recommendedName>
        <fullName evidence="22">Sialin</fullName>
    </recommendedName>
    <alternativeName>
        <fullName evidence="25">H(+)/nitrate cotransporter</fullName>
    </alternativeName>
    <alternativeName>
        <fullName evidence="23">H(+)/sialic acid cotransporter</fullName>
    </alternativeName>
    <alternativeName>
        <fullName evidence="24">Vesicular excitatory amino acid transporter</fullName>
    </alternativeName>
</protein>
<dbReference type="GO" id="GO:0016323">
    <property type="term" value="C:basolateral plasma membrane"/>
    <property type="evidence" value="ECO:0007669"/>
    <property type="project" value="UniProtKB-SubCell"/>
</dbReference>
<evidence type="ECO:0000256" key="7">
    <source>
        <dbReference type="ARBA" id="ARBA00022692"/>
    </source>
</evidence>
<keyword evidence="30" id="KW-1185">Reference proteome</keyword>
<evidence type="ECO:0000256" key="12">
    <source>
        <dbReference type="ARBA" id="ARBA00023180"/>
    </source>
</evidence>
<evidence type="ECO:0000256" key="6">
    <source>
        <dbReference type="ARBA" id="ARBA00022475"/>
    </source>
</evidence>
<comment type="catalytic activity">
    <reaction evidence="20">
        <text>D-glucuronate(out) + H(+)(out) = D-glucuronate(in) + H(+)(in)</text>
        <dbReference type="Rhea" id="RHEA:72591"/>
        <dbReference type="ChEBI" id="CHEBI:15378"/>
        <dbReference type="ChEBI" id="CHEBI:58720"/>
    </reaction>
    <physiologicalReaction direction="left-to-right" evidence="20">
        <dbReference type="Rhea" id="RHEA:72592"/>
    </physiologicalReaction>
</comment>
<evidence type="ECO:0000256" key="4">
    <source>
        <dbReference type="ARBA" id="ARBA00004656"/>
    </source>
</evidence>
<feature type="region of interest" description="Disordered" evidence="26">
    <location>
        <begin position="192"/>
        <end position="211"/>
    </location>
</feature>
<feature type="transmembrane region" description="Helical" evidence="27">
    <location>
        <begin position="568"/>
        <end position="590"/>
    </location>
</feature>
<sequence length="654" mass="72068">MKGLPCSALTERTPWSSVTEKTPCSALTERAPWSVLTEGNAWSALTERTTWSSVTEKTSCSVLTERTPWSVLTEMNPWSSVTERNPWSVLTERNPWSALPERTHWAVLTESTPWSSVTERNPWSVVTERPPWSAVTERTHWSVVTEWTPCSALTERTPWSSVTEKTSCSAFTERTPWSAVTEKTRCMTSIAEDEPLLERADDGSQTNSGPSFGTRHEIAGLAFVGFFCSYCLRFNLSVAIVAMVKNRETPANWTGGVCTASNSSLNQSSIRQPGDFDWDEKSQGEILMSFFIGYLLSQLPGGLLAETYGAKHLFGFSVLFPAVMALITPVAVNHFGKMALITLRILQGLGEGVTFPAMSAMWGKWAPKFERSKLAGFTYAGTQLGVVMVLPISGWLCNSDFLGGWPSVFYVFGGLGCLWFLVWCTFAYNSPASHPRITLEERTHIETSAGIHTNTRTPLKDILRSKAVWGICAGHFANNWGLYTMLTTLPLYMKHILKFDINVNGVLSAVPYIFSWLCQIGAGPLADYLRKNHFLSTKNTRKLFTACGLMLPAGLLFGVGFYRGCNHIIIIVLLTLAVGFSGITNGGFFVNHIDISPNYSGTLMGISNCLATIPGIAGPLLVGILTVHNQEQGNDSMNTLCVTIANDGWKTYRK</sequence>
<feature type="transmembrane region" description="Helical" evidence="27">
    <location>
        <begin position="602"/>
        <end position="627"/>
    </location>
</feature>
<comment type="catalytic activity">
    <reaction evidence="18">
        <text>N-acetyl-L-aspartyl-L-glutamate(out) = N-acetyl-L-aspartyl-L-glutamate(in)</text>
        <dbReference type="Rhea" id="RHEA:72599"/>
        <dbReference type="ChEBI" id="CHEBI:76931"/>
    </reaction>
    <physiologicalReaction direction="left-to-right" evidence="18">
        <dbReference type="Rhea" id="RHEA:72600"/>
    </physiologicalReaction>
</comment>
<comment type="catalytic activity">
    <reaction evidence="15">
        <text>2 nitrate(out) + H(+)(out) = 2 nitrate(in) + H(+)(in)</text>
        <dbReference type="Rhea" id="RHEA:71539"/>
        <dbReference type="ChEBI" id="CHEBI:15378"/>
        <dbReference type="ChEBI" id="CHEBI:17632"/>
    </reaction>
    <physiologicalReaction direction="left-to-right" evidence="15">
        <dbReference type="Rhea" id="RHEA:71540"/>
    </physiologicalReaction>
</comment>
<dbReference type="InterPro" id="IPR036259">
    <property type="entry name" value="MFS_trans_sf"/>
</dbReference>
<dbReference type="AlphaFoldDB" id="A0A210PQY2"/>
<dbReference type="GO" id="GO:0015293">
    <property type="term" value="F:symporter activity"/>
    <property type="evidence" value="ECO:0007669"/>
    <property type="project" value="UniProtKB-KW"/>
</dbReference>
<evidence type="ECO:0000256" key="19">
    <source>
        <dbReference type="ARBA" id="ARBA00051447"/>
    </source>
</evidence>
<dbReference type="GO" id="GO:0046942">
    <property type="term" value="P:carboxylic acid transport"/>
    <property type="evidence" value="ECO:0007669"/>
    <property type="project" value="UniProtKB-ARBA"/>
</dbReference>
<evidence type="ECO:0000256" key="24">
    <source>
        <dbReference type="ARBA" id="ARBA00081195"/>
    </source>
</evidence>
<comment type="caution">
    <text evidence="29">The sequence shown here is derived from an EMBL/GenBank/DDBJ whole genome shotgun (WGS) entry which is preliminary data.</text>
</comment>
<dbReference type="STRING" id="6573.A0A210PQY2"/>
<evidence type="ECO:0000256" key="17">
    <source>
        <dbReference type="ARBA" id="ARBA00050625"/>
    </source>
</evidence>
<keyword evidence="7 27" id="KW-0812">Transmembrane</keyword>
<feature type="transmembrane region" description="Helical" evidence="27">
    <location>
        <begin position="286"/>
        <end position="305"/>
    </location>
</feature>
<comment type="subcellular location">
    <subcellularLocation>
        <location evidence="2">Basolateral cell membrane</location>
        <topology evidence="2">Multi-pass membrane protein</topology>
    </subcellularLocation>
    <subcellularLocation>
        <location evidence="3">Cytoplasmic vesicle</location>
        <location evidence="3">Secretory vesicle membrane</location>
        <topology evidence="3">Multi-pass membrane protein</topology>
    </subcellularLocation>
    <subcellularLocation>
        <location evidence="1">Cytoplasmic vesicle</location>
        <location evidence="1">Secretory vesicle</location>
        <location evidence="1">Synaptic vesicle membrane</location>
    </subcellularLocation>
    <subcellularLocation>
        <location evidence="4">Lysosome membrane</location>
    </subcellularLocation>
</comment>
<keyword evidence="9 27" id="KW-1133">Transmembrane helix</keyword>
<dbReference type="Proteomes" id="UP000242188">
    <property type="component" value="Unassembled WGS sequence"/>
</dbReference>
<dbReference type="GO" id="GO:0006820">
    <property type="term" value="P:monoatomic anion transport"/>
    <property type="evidence" value="ECO:0007669"/>
    <property type="project" value="TreeGrafter"/>
</dbReference>
<proteinExistence type="predicted"/>
<keyword evidence="10" id="KW-0770">Synapse</keyword>
<evidence type="ECO:0000256" key="25">
    <source>
        <dbReference type="ARBA" id="ARBA00081925"/>
    </source>
</evidence>
<keyword evidence="6" id="KW-1003">Cell membrane</keyword>
<evidence type="ECO:0000256" key="10">
    <source>
        <dbReference type="ARBA" id="ARBA00023018"/>
    </source>
</evidence>
<evidence type="ECO:0000256" key="5">
    <source>
        <dbReference type="ARBA" id="ARBA00022448"/>
    </source>
</evidence>
<keyword evidence="14" id="KW-0968">Cytoplasmic vesicle</keyword>
<dbReference type="SUPFAM" id="SSF103473">
    <property type="entry name" value="MFS general substrate transporter"/>
    <property type="match status" value="1"/>
</dbReference>
<evidence type="ECO:0000256" key="15">
    <source>
        <dbReference type="ARBA" id="ARBA00050101"/>
    </source>
</evidence>
<reference evidence="29 30" key="1">
    <citation type="journal article" date="2017" name="Nat. Ecol. Evol.">
        <title>Scallop genome provides insights into evolution of bilaterian karyotype and development.</title>
        <authorList>
            <person name="Wang S."/>
            <person name="Zhang J."/>
            <person name="Jiao W."/>
            <person name="Li J."/>
            <person name="Xun X."/>
            <person name="Sun Y."/>
            <person name="Guo X."/>
            <person name="Huan P."/>
            <person name="Dong B."/>
            <person name="Zhang L."/>
            <person name="Hu X."/>
            <person name="Sun X."/>
            <person name="Wang J."/>
            <person name="Zhao C."/>
            <person name="Wang Y."/>
            <person name="Wang D."/>
            <person name="Huang X."/>
            <person name="Wang R."/>
            <person name="Lv J."/>
            <person name="Li Y."/>
            <person name="Zhang Z."/>
            <person name="Liu B."/>
            <person name="Lu W."/>
            <person name="Hui Y."/>
            <person name="Liang J."/>
            <person name="Zhou Z."/>
            <person name="Hou R."/>
            <person name="Li X."/>
            <person name="Liu Y."/>
            <person name="Li H."/>
            <person name="Ning X."/>
            <person name="Lin Y."/>
            <person name="Zhao L."/>
            <person name="Xing Q."/>
            <person name="Dou J."/>
            <person name="Li Y."/>
            <person name="Mao J."/>
            <person name="Guo H."/>
            <person name="Dou H."/>
            <person name="Li T."/>
            <person name="Mu C."/>
            <person name="Jiang W."/>
            <person name="Fu Q."/>
            <person name="Fu X."/>
            <person name="Miao Y."/>
            <person name="Liu J."/>
            <person name="Yu Q."/>
            <person name="Li R."/>
            <person name="Liao H."/>
            <person name="Li X."/>
            <person name="Kong Y."/>
            <person name="Jiang Z."/>
            <person name="Chourrout D."/>
            <person name="Li R."/>
            <person name="Bao Z."/>
        </authorList>
    </citation>
    <scope>NUCLEOTIDE SEQUENCE [LARGE SCALE GENOMIC DNA]</scope>
    <source>
        <strain evidence="29 30">PY_sf001</strain>
    </source>
</reference>
<evidence type="ECO:0000256" key="22">
    <source>
        <dbReference type="ARBA" id="ARBA00069713"/>
    </source>
</evidence>
<dbReference type="Pfam" id="PF07690">
    <property type="entry name" value="MFS_1"/>
    <property type="match status" value="1"/>
</dbReference>
<name>A0A210PQY2_MIZYE</name>
<evidence type="ECO:0000256" key="21">
    <source>
        <dbReference type="ARBA" id="ARBA00056891"/>
    </source>
</evidence>
<keyword evidence="11 27" id="KW-0472">Membrane</keyword>
<evidence type="ECO:0000256" key="18">
    <source>
        <dbReference type="ARBA" id="ARBA00051403"/>
    </source>
</evidence>
<dbReference type="OrthoDB" id="2985014at2759"/>
<evidence type="ECO:0000256" key="13">
    <source>
        <dbReference type="ARBA" id="ARBA00023228"/>
    </source>
</evidence>
<dbReference type="FunFam" id="1.20.1250.20:FF:000067">
    <property type="entry name" value="sialin isoform X2"/>
    <property type="match status" value="1"/>
</dbReference>
<dbReference type="InterPro" id="IPR050382">
    <property type="entry name" value="MFS_Na/Anion_cotransporter"/>
</dbReference>
<evidence type="ECO:0000256" key="1">
    <source>
        <dbReference type="ARBA" id="ARBA00004432"/>
    </source>
</evidence>
<evidence type="ECO:0000256" key="2">
    <source>
        <dbReference type="ARBA" id="ARBA00004554"/>
    </source>
</evidence>
<feature type="transmembrane region" description="Helical" evidence="27">
    <location>
        <begin position="408"/>
        <end position="428"/>
    </location>
</feature>
<evidence type="ECO:0000313" key="29">
    <source>
        <dbReference type="EMBL" id="OWF38888.1"/>
    </source>
</evidence>
<comment type="catalytic activity">
    <reaction evidence="16">
        <text>L-aspartate(out) = L-aspartate(in)</text>
        <dbReference type="Rhea" id="RHEA:66332"/>
        <dbReference type="ChEBI" id="CHEBI:29991"/>
    </reaction>
    <physiologicalReaction direction="left-to-right" evidence="16">
        <dbReference type="Rhea" id="RHEA:66333"/>
    </physiologicalReaction>
</comment>